<comment type="subcellular location">
    <subcellularLocation>
        <location evidence="1">Membrane</location>
        <topology evidence="1">Multi-pass membrane protein</topology>
    </subcellularLocation>
</comment>
<dbReference type="AlphaFoldDB" id="G7WA51"/>
<organism evidence="6 7">
    <name type="scientific">Desulfosporosinus orientis (strain ATCC 19365 / DSM 765 / NCIMB 8382 / VKM B-1628 / Singapore I)</name>
    <name type="common">Desulfotomaculum orientis</name>
    <dbReference type="NCBI Taxonomy" id="768706"/>
    <lineage>
        <taxon>Bacteria</taxon>
        <taxon>Bacillati</taxon>
        <taxon>Bacillota</taxon>
        <taxon>Clostridia</taxon>
        <taxon>Eubacteriales</taxon>
        <taxon>Desulfitobacteriaceae</taxon>
        <taxon>Desulfosporosinus</taxon>
    </lineage>
</organism>
<dbReference type="InterPro" id="IPR003339">
    <property type="entry name" value="ABC/ECF_trnsptr_transmembrane"/>
</dbReference>
<keyword evidence="7" id="KW-1185">Reference proteome</keyword>
<feature type="transmembrane region" description="Helical" evidence="5">
    <location>
        <begin position="94"/>
        <end position="112"/>
    </location>
</feature>
<evidence type="ECO:0000256" key="5">
    <source>
        <dbReference type="SAM" id="Phobius"/>
    </source>
</evidence>
<keyword evidence="3 5" id="KW-1133">Transmembrane helix</keyword>
<dbReference type="PATRIC" id="fig|768706.3.peg.455"/>
<dbReference type="HOGENOM" id="CLU_064704_0_1_9"/>
<gene>
    <name evidence="6" type="ordered locus">Desor_0487</name>
</gene>
<feature type="transmembrane region" description="Helical" evidence="5">
    <location>
        <begin position="12"/>
        <end position="45"/>
    </location>
</feature>
<proteinExistence type="predicted"/>
<feature type="transmembrane region" description="Helical" evidence="5">
    <location>
        <begin position="57"/>
        <end position="74"/>
    </location>
</feature>
<dbReference type="GO" id="GO:0005886">
    <property type="term" value="C:plasma membrane"/>
    <property type="evidence" value="ECO:0007669"/>
    <property type="project" value="UniProtKB-ARBA"/>
</dbReference>
<feature type="transmembrane region" description="Helical" evidence="5">
    <location>
        <begin position="124"/>
        <end position="143"/>
    </location>
</feature>
<sequence length="292" mass="33040">MNRAFSSLHPSVSFLFFAVMLTFTMLFVHPVFLGLTLIPALIFSIILNGRKGLKFSLLFYLPMFLLVALANPLLNHRGRTVLFYFMDNPITLEAVLYGICSALSLIAVFAWFSCYNKVITADKFLYLFAKLSPAVALLITMTIRMTSKLKYQLKTITNVQHTIGLDHSTGNLRERIKKGMRVISILLSWSMEEAIETADSMKARGYGMKNRTTFALFKFDKRDGLLLALISLLAVLCLAGYILGYGTMQFYPSIKPLNLSPQAATLYLVFAVLGLLPIILEVRESWKWRSYK</sequence>
<evidence type="ECO:0000313" key="7">
    <source>
        <dbReference type="Proteomes" id="UP000006346"/>
    </source>
</evidence>
<keyword evidence="4 5" id="KW-0472">Membrane</keyword>
<evidence type="ECO:0000256" key="1">
    <source>
        <dbReference type="ARBA" id="ARBA00004141"/>
    </source>
</evidence>
<evidence type="ECO:0000256" key="3">
    <source>
        <dbReference type="ARBA" id="ARBA00022989"/>
    </source>
</evidence>
<dbReference type="CDD" id="cd16914">
    <property type="entry name" value="EcfT"/>
    <property type="match status" value="1"/>
</dbReference>
<evidence type="ECO:0000256" key="4">
    <source>
        <dbReference type="ARBA" id="ARBA00023136"/>
    </source>
</evidence>
<reference evidence="6 7" key="2">
    <citation type="journal article" date="2012" name="J. Bacteriol.">
        <title>Complete genome sequences of Desulfosporosinus orientis DSM765T, Desulfosporosinus youngiae DSM17734T, Desulfosporosinus meridiei DSM13257T, and Desulfosporosinus acidiphilus DSM22704T.</title>
        <authorList>
            <person name="Pester M."/>
            <person name="Brambilla E."/>
            <person name="Alazard D."/>
            <person name="Rattei T."/>
            <person name="Weinmaier T."/>
            <person name="Han J."/>
            <person name="Lucas S."/>
            <person name="Lapidus A."/>
            <person name="Cheng J.F."/>
            <person name="Goodwin L."/>
            <person name="Pitluck S."/>
            <person name="Peters L."/>
            <person name="Ovchinnikova G."/>
            <person name="Teshima H."/>
            <person name="Detter J.C."/>
            <person name="Han C.S."/>
            <person name="Tapia R."/>
            <person name="Land M.L."/>
            <person name="Hauser L."/>
            <person name="Kyrpides N.C."/>
            <person name="Ivanova N.N."/>
            <person name="Pagani I."/>
            <person name="Huntmann M."/>
            <person name="Wei C.L."/>
            <person name="Davenport K.W."/>
            <person name="Daligault H."/>
            <person name="Chain P.S."/>
            <person name="Chen A."/>
            <person name="Mavromatis K."/>
            <person name="Markowitz V."/>
            <person name="Szeto E."/>
            <person name="Mikhailova N."/>
            <person name="Pati A."/>
            <person name="Wagner M."/>
            <person name="Woyke T."/>
            <person name="Ollivier B."/>
            <person name="Klenk H.P."/>
            <person name="Spring S."/>
            <person name="Loy A."/>
        </authorList>
    </citation>
    <scope>NUCLEOTIDE SEQUENCE [LARGE SCALE GENOMIC DNA]</scope>
    <source>
        <strain evidence="7">ATCC 19365 / DSM 765 / NCIMB 8382 / VKM B-1628</strain>
    </source>
</reference>
<feature type="transmembrane region" description="Helical" evidence="5">
    <location>
        <begin position="225"/>
        <end position="244"/>
    </location>
</feature>
<keyword evidence="2 5" id="KW-0812">Transmembrane</keyword>
<name>G7WA51_DESOD</name>
<reference evidence="7" key="1">
    <citation type="submission" date="2011-11" db="EMBL/GenBank/DDBJ databases">
        <title>Complete sequence of Desulfosporosinus orientis DSM 765.</title>
        <authorList>
            <person name="Lucas S."/>
            <person name="Han J."/>
            <person name="Lapidus A."/>
            <person name="Cheng J.-F."/>
            <person name="Goodwin L."/>
            <person name="Pitluck S."/>
            <person name="Peters L."/>
            <person name="Ovchinnikova G."/>
            <person name="Teshima H."/>
            <person name="Detter J.C."/>
            <person name="Han C."/>
            <person name="Tapia R."/>
            <person name="Land M."/>
            <person name="Hauser L."/>
            <person name="Kyrpides N."/>
            <person name="Ivanova N."/>
            <person name="Pagani I."/>
            <person name="Pester M."/>
            <person name="Spring S."/>
            <person name="Ollivier B."/>
            <person name="Rattei T."/>
            <person name="Klenk H.-P."/>
            <person name="Wagner M."/>
            <person name="Loy A."/>
            <person name="Woyke T."/>
        </authorList>
    </citation>
    <scope>NUCLEOTIDE SEQUENCE [LARGE SCALE GENOMIC DNA]</scope>
    <source>
        <strain evidence="7">ATCC 19365 / DSM 765 / NCIMB 8382 / VKM B-1628</strain>
    </source>
</reference>
<feature type="transmembrane region" description="Helical" evidence="5">
    <location>
        <begin position="264"/>
        <end position="282"/>
    </location>
</feature>
<dbReference type="STRING" id="768706.Desor_0487"/>
<protein>
    <submittedName>
        <fullName evidence="6">ABC-type cobalt transport system, permease component CbiQ</fullName>
    </submittedName>
</protein>
<evidence type="ECO:0000313" key="6">
    <source>
        <dbReference type="EMBL" id="AET66189.1"/>
    </source>
</evidence>
<dbReference type="KEGG" id="dor:Desor_0487"/>
<dbReference type="Proteomes" id="UP000006346">
    <property type="component" value="Chromosome"/>
</dbReference>
<dbReference type="Pfam" id="PF02361">
    <property type="entry name" value="CbiQ"/>
    <property type="match status" value="1"/>
</dbReference>
<dbReference type="EMBL" id="CP003108">
    <property type="protein sequence ID" value="AET66189.1"/>
    <property type="molecule type" value="Genomic_DNA"/>
</dbReference>
<dbReference type="OrthoDB" id="2039442at2"/>
<evidence type="ECO:0000256" key="2">
    <source>
        <dbReference type="ARBA" id="ARBA00022692"/>
    </source>
</evidence>
<dbReference type="eggNOG" id="COG0619">
    <property type="taxonomic scope" value="Bacteria"/>
</dbReference>
<accession>G7WA51</accession>